<organism evidence="2 3">
    <name type="scientific">Cephalotus follicularis</name>
    <name type="common">Albany pitcher plant</name>
    <dbReference type="NCBI Taxonomy" id="3775"/>
    <lineage>
        <taxon>Eukaryota</taxon>
        <taxon>Viridiplantae</taxon>
        <taxon>Streptophyta</taxon>
        <taxon>Embryophyta</taxon>
        <taxon>Tracheophyta</taxon>
        <taxon>Spermatophyta</taxon>
        <taxon>Magnoliopsida</taxon>
        <taxon>eudicotyledons</taxon>
        <taxon>Gunneridae</taxon>
        <taxon>Pentapetalae</taxon>
        <taxon>rosids</taxon>
        <taxon>fabids</taxon>
        <taxon>Oxalidales</taxon>
        <taxon>Cephalotaceae</taxon>
        <taxon>Cephalotus</taxon>
    </lineage>
</organism>
<accession>A0A1Q3CL61</accession>
<proteinExistence type="predicted"/>
<feature type="compositionally biased region" description="Polar residues" evidence="1">
    <location>
        <begin position="19"/>
        <end position="32"/>
    </location>
</feature>
<name>A0A1Q3CL61_CEPFO</name>
<dbReference type="AlphaFoldDB" id="A0A1Q3CL61"/>
<evidence type="ECO:0000313" key="3">
    <source>
        <dbReference type="Proteomes" id="UP000187406"/>
    </source>
</evidence>
<evidence type="ECO:0000256" key="1">
    <source>
        <dbReference type="SAM" id="MobiDB-lite"/>
    </source>
</evidence>
<feature type="region of interest" description="Disordered" evidence="1">
    <location>
        <begin position="50"/>
        <end position="81"/>
    </location>
</feature>
<protein>
    <submittedName>
        <fullName evidence="2">Uncharacterized protein</fullName>
    </submittedName>
</protein>
<gene>
    <name evidence="2" type="ORF">CFOL_v3_24268</name>
</gene>
<sequence length="178" mass="20335">MGEKHYDKLCAIFNDKTATGINAHPSTKSPTWSEDEKDKELYPTNILEYVGEPNKKHGRHTQISTSKRSRRAKRESLSSSISKALEMMNENSKRRAEALERVATRSFEVNQDNGSTSGNHYAQDRVKVQECLDALKSLEGIDGAVYTKALKALHDHELWRDMFLGMPNDRKKDWIINL</sequence>
<dbReference type="InterPro" id="IPR045026">
    <property type="entry name" value="LIMYB"/>
</dbReference>
<dbReference type="EMBL" id="BDDD01002265">
    <property type="protein sequence ID" value="GAV80808.1"/>
    <property type="molecule type" value="Genomic_DNA"/>
</dbReference>
<dbReference type="OrthoDB" id="686198at2759"/>
<keyword evidence="3" id="KW-1185">Reference proteome</keyword>
<evidence type="ECO:0000313" key="2">
    <source>
        <dbReference type="EMBL" id="GAV80808.1"/>
    </source>
</evidence>
<comment type="caution">
    <text evidence="2">The sequence shown here is derived from an EMBL/GenBank/DDBJ whole genome shotgun (WGS) entry which is preliminary data.</text>
</comment>
<dbReference type="PANTHER" id="PTHR47584">
    <property type="match status" value="1"/>
</dbReference>
<feature type="region of interest" description="Disordered" evidence="1">
    <location>
        <begin position="19"/>
        <end position="38"/>
    </location>
</feature>
<dbReference type="InParanoid" id="A0A1Q3CL61"/>
<dbReference type="PANTHER" id="PTHR47584:SF14">
    <property type="entry name" value="L10-INTERACTING MYB DOMAIN-CONTAINING PROTEIN-LIKE"/>
    <property type="match status" value="1"/>
</dbReference>
<reference evidence="3" key="1">
    <citation type="submission" date="2016-04" db="EMBL/GenBank/DDBJ databases">
        <title>Cephalotus genome sequencing.</title>
        <authorList>
            <person name="Fukushima K."/>
            <person name="Hasebe M."/>
            <person name="Fang X."/>
        </authorList>
    </citation>
    <scope>NUCLEOTIDE SEQUENCE [LARGE SCALE GENOMIC DNA]</scope>
    <source>
        <strain evidence="3">cv. St1</strain>
    </source>
</reference>
<dbReference type="Proteomes" id="UP000187406">
    <property type="component" value="Unassembled WGS sequence"/>
</dbReference>